<gene>
    <name evidence="9" type="ORF">QNH24_22825</name>
</gene>
<evidence type="ECO:0000256" key="6">
    <source>
        <dbReference type="ARBA" id="ARBA00023163"/>
    </source>
</evidence>
<dbReference type="SMART" id="SM00342">
    <property type="entry name" value="HTH_ARAC"/>
    <property type="match status" value="1"/>
</dbReference>
<dbReference type="GO" id="GO:0030288">
    <property type="term" value="C:outer membrane-bounded periplasmic space"/>
    <property type="evidence" value="ECO:0007669"/>
    <property type="project" value="TreeGrafter"/>
</dbReference>
<dbReference type="RefSeq" id="WP_283869681.1">
    <property type="nucleotide sequence ID" value="NZ_CP126101.1"/>
</dbReference>
<dbReference type="GO" id="GO:0003700">
    <property type="term" value="F:DNA-binding transcription factor activity"/>
    <property type="evidence" value="ECO:0007669"/>
    <property type="project" value="InterPro"/>
</dbReference>
<reference evidence="9" key="1">
    <citation type="submission" date="2023-05" db="EMBL/GenBank/DDBJ databases">
        <title>Comparative genomics of Bacillaceae isolates and their secondary metabolite potential.</title>
        <authorList>
            <person name="Song L."/>
            <person name="Nielsen L.J."/>
            <person name="Mohite O."/>
            <person name="Xu X."/>
            <person name="Weber T."/>
            <person name="Kovacs A.T."/>
        </authorList>
    </citation>
    <scope>NUCLEOTIDE SEQUENCE</scope>
    <source>
        <strain evidence="9">LY1</strain>
    </source>
</reference>
<dbReference type="InterPro" id="IPR002491">
    <property type="entry name" value="ABC_transptr_periplasmic_BD"/>
</dbReference>
<dbReference type="GO" id="GO:0043565">
    <property type="term" value="F:sequence-specific DNA binding"/>
    <property type="evidence" value="ECO:0007669"/>
    <property type="project" value="InterPro"/>
</dbReference>
<evidence type="ECO:0000313" key="9">
    <source>
        <dbReference type="EMBL" id="WHY51079.1"/>
    </source>
</evidence>
<dbReference type="PROSITE" id="PS01124">
    <property type="entry name" value="HTH_ARAC_FAMILY_2"/>
    <property type="match status" value="1"/>
</dbReference>
<dbReference type="Gene3D" id="3.40.50.1980">
    <property type="entry name" value="Nitrogenase molybdenum iron protein domain"/>
    <property type="match status" value="2"/>
</dbReference>
<dbReference type="EMBL" id="CP126101">
    <property type="protein sequence ID" value="WHY51079.1"/>
    <property type="molecule type" value="Genomic_DNA"/>
</dbReference>
<dbReference type="Gene3D" id="1.10.10.60">
    <property type="entry name" value="Homeodomain-like"/>
    <property type="match status" value="2"/>
</dbReference>
<proteinExistence type="inferred from homology"/>
<dbReference type="PROSITE" id="PS50983">
    <property type="entry name" value="FE_B12_PBP"/>
    <property type="match status" value="1"/>
</dbReference>
<name>A0AAX3WWF9_9BACI</name>
<dbReference type="GO" id="GO:1901678">
    <property type="term" value="P:iron coordination entity transport"/>
    <property type="evidence" value="ECO:0007669"/>
    <property type="project" value="UniProtKB-ARBA"/>
</dbReference>
<evidence type="ECO:0000256" key="5">
    <source>
        <dbReference type="ARBA" id="ARBA00023015"/>
    </source>
</evidence>
<dbReference type="InterPro" id="IPR018060">
    <property type="entry name" value="HTH_AraC"/>
</dbReference>
<feature type="domain" description="Fe/B12 periplasmic-binding" evidence="8">
    <location>
        <begin position="399"/>
        <end position="654"/>
    </location>
</feature>
<evidence type="ECO:0000259" key="7">
    <source>
        <dbReference type="PROSITE" id="PS01124"/>
    </source>
</evidence>
<organism evidence="9 10">
    <name type="scientific">Lysinibacillus pakistanensis</name>
    <dbReference type="NCBI Taxonomy" id="759811"/>
    <lineage>
        <taxon>Bacteria</taxon>
        <taxon>Bacillati</taxon>
        <taxon>Bacillota</taxon>
        <taxon>Bacilli</taxon>
        <taxon>Bacillales</taxon>
        <taxon>Bacillaceae</taxon>
        <taxon>Lysinibacillus</taxon>
    </lineage>
</organism>
<dbReference type="PANTHER" id="PTHR30532">
    <property type="entry name" value="IRON III DICITRATE-BINDING PERIPLASMIC PROTEIN"/>
    <property type="match status" value="1"/>
</dbReference>
<comment type="subcellular location">
    <subcellularLocation>
        <location evidence="1">Cell membrane</location>
        <topology evidence="1">Lipid-anchor</topology>
    </subcellularLocation>
</comment>
<dbReference type="InterPro" id="IPR009057">
    <property type="entry name" value="Homeodomain-like_sf"/>
</dbReference>
<dbReference type="Pfam" id="PF12833">
    <property type="entry name" value="HTH_18"/>
    <property type="match status" value="1"/>
</dbReference>
<evidence type="ECO:0000256" key="4">
    <source>
        <dbReference type="ARBA" id="ARBA00022729"/>
    </source>
</evidence>
<dbReference type="SUPFAM" id="SSF46689">
    <property type="entry name" value="Homeodomain-like"/>
    <property type="match status" value="2"/>
</dbReference>
<dbReference type="Proteomes" id="UP001178322">
    <property type="component" value="Chromosome"/>
</dbReference>
<dbReference type="InterPro" id="IPR051313">
    <property type="entry name" value="Bact_iron-sidero_bind"/>
</dbReference>
<evidence type="ECO:0000313" key="10">
    <source>
        <dbReference type="Proteomes" id="UP001178322"/>
    </source>
</evidence>
<evidence type="ECO:0000256" key="1">
    <source>
        <dbReference type="ARBA" id="ARBA00004193"/>
    </source>
</evidence>
<protein>
    <submittedName>
        <fullName evidence="9">AraC family transcriptional regulator</fullName>
    </submittedName>
</protein>
<dbReference type="GO" id="GO:0005886">
    <property type="term" value="C:plasma membrane"/>
    <property type="evidence" value="ECO:0007669"/>
    <property type="project" value="UniProtKB-SubCell"/>
</dbReference>
<sequence>MSEDMDSTNHFTKEMIDMAVRLWTRSSISLIDVRYKLLHPDKPIQSYRMPTSMLVYTCGGTANVKLDHTLYQSERFGIFHGGKGTELSIHPTSRSLETYMVLYRAETPPFYKREIYRLLEHINPFIQSYGFSPGNPIFFMEKFLIMKDHWNRESVLNQFYSKIVLYQIVYEIYNELEEGDILYFQPDYVVLAKQYLERHYSEPVSIQKLIEMLPISRSQLVRLFKKREHKSLQEYLNEIRLASAKWHLQYTNATIQEIAAGCGFVDGLNLIRMFKKYHHMTPSEYRIKMITDKDINDIDNDYQPHYTERELDKIVKSKGNEEFLMFGKTRNKEIILAVAMSLMLLLSACTSNAPVNNGTTARPAETQQTISNAKAKETPQTRIVHTLKGDVEVPVNPQRVVVLYLMGDLLALGIKPVGISTLVGGGDAAIASELDGITTLGDGQPNPEAVLALEPDLIIVTTEEIYNNLHKIAPTLYIPYDLPVEERMDILGKAFGKEEQTKVLLDNFYKKVELSKQKLQQAGILDKTVTIMESNKGSMAVMVGMGYGRGSQIIYQYLGMKAPEIVQQEIETSKNDATSMDVSYEVLSQYAGDYVFRSAFEGMEDLSDNTIWNNIPAVKDGRLIDMSFGLFFYNDIFSLDKQLDFVVDSLLSTKKSKELQ</sequence>
<accession>A0AAX3WWF9</accession>
<feature type="domain" description="HTH araC/xylS-type" evidence="7">
    <location>
        <begin position="190"/>
        <end position="288"/>
    </location>
</feature>
<comment type="similarity">
    <text evidence="2">Belongs to the bacterial solute-binding protein 8 family.</text>
</comment>
<keyword evidence="5" id="KW-0805">Transcription regulation</keyword>
<keyword evidence="4" id="KW-0732">Signal</keyword>
<dbReference type="PANTHER" id="PTHR30532:SF29">
    <property type="entry name" value="FE(3+) DICITRATE-BINDING PERIPLASMIC PROTEIN"/>
    <property type="match status" value="1"/>
</dbReference>
<keyword evidence="3" id="KW-0813">Transport</keyword>
<evidence type="ECO:0000256" key="3">
    <source>
        <dbReference type="ARBA" id="ARBA00022448"/>
    </source>
</evidence>
<evidence type="ECO:0000259" key="8">
    <source>
        <dbReference type="PROSITE" id="PS50983"/>
    </source>
</evidence>
<dbReference type="Pfam" id="PF01497">
    <property type="entry name" value="Peripla_BP_2"/>
    <property type="match status" value="1"/>
</dbReference>
<evidence type="ECO:0000256" key="2">
    <source>
        <dbReference type="ARBA" id="ARBA00008814"/>
    </source>
</evidence>
<dbReference type="AlphaFoldDB" id="A0AAX3WWF9"/>
<dbReference type="SUPFAM" id="SSF53807">
    <property type="entry name" value="Helical backbone' metal receptor"/>
    <property type="match status" value="1"/>
</dbReference>
<keyword evidence="6" id="KW-0804">Transcription</keyword>